<evidence type="ECO:0000259" key="7">
    <source>
        <dbReference type="Pfam" id="PF08621"/>
    </source>
</evidence>
<proteinExistence type="inferred from homology"/>
<dbReference type="PANTHER" id="PTHR21483:SF18">
    <property type="entry name" value="RNA POLYMERASE II-ASSOCIATED PROTEIN 1"/>
    <property type="match status" value="1"/>
</dbReference>
<comment type="similarity">
    <text evidence="2">Belongs to the RPAP1 family.</text>
</comment>
<evidence type="ECO:0000313" key="9">
    <source>
        <dbReference type="EMBL" id="CAB0030261.1"/>
    </source>
</evidence>
<evidence type="ECO:0008006" key="11">
    <source>
        <dbReference type="Google" id="ProtNLM"/>
    </source>
</evidence>
<dbReference type="GO" id="GO:0006366">
    <property type="term" value="P:transcription by RNA polymerase II"/>
    <property type="evidence" value="ECO:0007669"/>
    <property type="project" value="InterPro"/>
</dbReference>
<sequence length="1182" mass="134350">MSDLPNKRPKPGDDEEDLLRMQQEFFDKKLTPSAKVATSKKQSKFAQKRENENEKKRISTGQGAGCVTNDDIDMDKLDDTPKQRIDPVNRYYDLKNTHLVLGNIVERKVDLATFNSFLSDSNPNKPNEQATDDHKLTELSKMSASNVVTGALAEDVHSENLEKLKQMSNEEILAEKKNLEATLSAETLAFIKAMKNAKNKSKNTILEMCKKDLDSAKACSSSVEDKVSDSNAELPMDSGNSETLSGKMEVDLEEGLKELPKPVVEIVKTAEKKGWVHMDEPEPEKVQWMEDLAEKKAQAPEPDEPYNARFDFNGILLPFNDDNVTVDRALHHHGEEPERPGYALQELLQLTRSANQQQRVMTLTTLANILEKTHTGMYDRALQPPLLDTLNQRNLLLLLRFSLDDSAVPVVTAALLALRGFFFSETDEICLDKMYGLMDDFEEPMLKPSMGDVRDAESLKDHELAQLDTVAAAMRSDILLRIRYILSQMRIPLSGMSAALEILTRMARHSHETALNIACTPDLLDVVVTKCIPLSMNQHEMNRDSGREFGCPLVAAIRLCRVLVIYAGRPALERLKNLRILHSLLAYIYSDPNRQIVRLHIESLRLWRLFLHHGYERDSVEGSRIVLIGQLRLLACNQDLETASPLACDYAAAVVALARYDEPLKEHVVVLLAKWSTQLAKLKEATWNQTVLVAECLRALDNVSFMVRSWMKKHHVFHHMSTSSNLLSGLDPAAQRDPSSLPSLGVMTYEGKLQPIMNPKSKIYFLKTCLEHFLKHDCTAEIEQIFDNMNFKNYLKRLTNKTWSLERSWFTRIEYSFLLTIIQAEARLKCAEKYEINELVWRCAIKLVSALPADCASNVRDILVFSLAPERIDLRFLEHGLQRLDLQQQQQQETSSSSQENPSLACKLYDKFVARRGSWSEAAMPKDWVYLPLIDSYSRIREDKAWRPSSTVDILNLLKLESVMPELTQDLSPTLRFSRLVLLYLCDTAFILPPENELPSRMIAQLVREHYKEIDLAGDVPGLTSFADLFTVLCEGFIGNSYGQACFAQALCVFLAQRQLPHYRKLLWSEHAGALRYVGLAPQQLLLPYDEYLYPVERDVSLIDSYITALVRDTVRPEQSPALYNVALHHAAMFLKRAEGEEDKVALARRRSVEKMLAQERTRDLAEKLLNYNPPVLAQVQH</sequence>
<keyword evidence="3" id="KW-0804">Transcription</keyword>
<dbReference type="InterPro" id="IPR057989">
    <property type="entry name" value="TPR_RPAP1/MINIYO-like"/>
</dbReference>
<dbReference type="InterPro" id="IPR013929">
    <property type="entry name" value="RPAP1_C"/>
</dbReference>
<gene>
    <name evidence="9" type="ORF">TBRA_LOCUS2268</name>
</gene>
<evidence type="ECO:0000256" key="4">
    <source>
        <dbReference type="ARBA" id="ARBA00023242"/>
    </source>
</evidence>
<evidence type="ECO:0000256" key="1">
    <source>
        <dbReference type="ARBA" id="ARBA00004123"/>
    </source>
</evidence>
<evidence type="ECO:0000256" key="2">
    <source>
        <dbReference type="ARBA" id="ARBA00009953"/>
    </source>
</evidence>
<dbReference type="Pfam" id="PF08621">
    <property type="entry name" value="RPAP1_N"/>
    <property type="match status" value="1"/>
</dbReference>
<keyword evidence="4" id="KW-0539">Nucleus</keyword>
<comment type="subcellular location">
    <subcellularLocation>
        <location evidence="1">Nucleus</location>
    </subcellularLocation>
</comment>
<feature type="domain" description="RPAP1/MINIYO-like TPR repeats" evidence="8">
    <location>
        <begin position="931"/>
        <end position="1139"/>
    </location>
</feature>
<evidence type="ECO:0000256" key="5">
    <source>
        <dbReference type="SAM" id="MobiDB-lite"/>
    </source>
</evidence>
<dbReference type="OrthoDB" id="348201at2759"/>
<dbReference type="InterPro" id="IPR039913">
    <property type="entry name" value="RPAP1/Rba50"/>
</dbReference>
<reference evidence="9 10" key="1">
    <citation type="submission" date="2020-02" db="EMBL/GenBank/DDBJ databases">
        <authorList>
            <person name="Ferguson B K."/>
        </authorList>
    </citation>
    <scope>NUCLEOTIDE SEQUENCE [LARGE SCALE GENOMIC DNA]</scope>
</reference>
<feature type="compositionally biased region" description="Basic and acidic residues" evidence="5">
    <location>
        <begin position="47"/>
        <end position="57"/>
    </location>
</feature>
<evidence type="ECO:0000259" key="8">
    <source>
        <dbReference type="Pfam" id="PF25766"/>
    </source>
</evidence>
<protein>
    <recommendedName>
        <fullName evidence="11">RNA polymerase II-associated protein 1 N-terminal domain-containing protein</fullName>
    </recommendedName>
</protein>
<evidence type="ECO:0000256" key="3">
    <source>
        <dbReference type="ARBA" id="ARBA00023163"/>
    </source>
</evidence>
<dbReference type="InterPro" id="IPR013930">
    <property type="entry name" value="RPAP1_N"/>
</dbReference>
<organism evidence="9 10">
    <name type="scientific">Trichogramma brassicae</name>
    <dbReference type="NCBI Taxonomy" id="86971"/>
    <lineage>
        <taxon>Eukaryota</taxon>
        <taxon>Metazoa</taxon>
        <taxon>Ecdysozoa</taxon>
        <taxon>Arthropoda</taxon>
        <taxon>Hexapoda</taxon>
        <taxon>Insecta</taxon>
        <taxon>Pterygota</taxon>
        <taxon>Neoptera</taxon>
        <taxon>Endopterygota</taxon>
        <taxon>Hymenoptera</taxon>
        <taxon>Apocrita</taxon>
        <taxon>Proctotrupomorpha</taxon>
        <taxon>Chalcidoidea</taxon>
        <taxon>Trichogrammatidae</taxon>
        <taxon>Trichogramma</taxon>
    </lineage>
</organism>
<dbReference type="PANTHER" id="PTHR21483">
    <property type="entry name" value="RNA POLYMERASE II-ASSOCIATED PROTEIN 1"/>
    <property type="match status" value="1"/>
</dbReference>
<accession>A0A6H5I5U5</accession>
<dbReference type="AlphaFoldDB" id="A0A6H5I5U5"/>
<feature type="region of interest" description="Disordered" evidence="5">
    <location>
        <begin position="29"/>
        <end position="67"/>
    </location>
</feature>
<keyword evidence="10" id="KW-1185">Reference proteome</keyword>
<dbReference type="Pfam" id="PF08620">
    <property type="entry name" value="RPAP1_C"/>
    <property type="match status" value="1"/>
</dbReference>
<evidence type="ECO:0000313" key="10">
    <source>
        <dbReference type="Proteomes" id="UP000479190"/>
    </source>
</evidence>
<evidence type="ECO:0000259" key="6">
    <source>
        <dbReference type="Pfam" id="PF08620"/>
    </source>
</evidence>
<feature type="domain" description="RPAP1 C-terminal" evidence="6">
    <location>
        <begin position="307"/>
        <end position="373"/>
    </location>
</feature>
<dbReference type="EMBL" id="CADCXV010000446">
    <property type="protein sequence ID" value="CAB0030261.1"/>
    <property type="molecule type" value="Genomic_DNA"/>
</dbReference>
<name>A0A6H5I5U5_9HYME</name>
<dbReference type="Pfam" id="PF25766">
    <property type="entry name" value="TPR_RPAP1"/>
    <property type="match status" value="1"/>
</dbReference>
<dbReference type="Proteomes" id="UP000479190">
    <property type="component" value="Unassembled WGS sequence"/>
</dbReference>
<feature type="domain" description="RPAP1 N-terminal" evidence="7">
    <location>
        <begin position="154"/>
        <end position="198"/>
    </location>
</feature>